<sequence length="271" mass="28899">MSKPRDSRSKMPLLTLSIVCAVLLITTVAFGVSTLLMSRMTIAQAAPTPAPTTSPTTAPGATEKPDDADRVVQGREVTVVSDLDFGYFFMSRTDAHGYTSLYSQIRNTDAKQAVTVYFDVSLYDDEGTLVSRWPTSSYLLPDQVTLFDSTLAENMLDVASISVEQTGISLDPPATTGTVKMTEARGGDGGVVEGAFTSSLSAPDGNAQVAIVGTVDGEVFALCADYVEIPANDTFTARCTLEPTSRNTPEPIGDLPDDTEITAFYLLDIPR</sequence>
<name>A0ABM8FW28_9MICO</name>
<dbReference type="Proteomes" id="UP001321543">
    <property type="component" value="Chromosome"/>
</dbReference>
<reference evidence="3" key="1">
    <citation type="journal article" date="2019" name="Int. J. Syst. Evol. Microbiol.">
        <title>The Global Catalogue of Microorganisms (GCM) 10K type strain sequencing project: providing services to taxonomists for standard genome sequencing and annotation.</title>
        <authorList>
            <consortium name="The Broad Institute Genomics Platform"/>
            <consortium name="The Broad Institute Genome Sequencing Center for Infectious Disease"/>
            <person name="Wu L."/>
            <person name="Ma J."/>
        </authorList>
    </citation>
    <scope>NUCLEOTIDE SEQUENCE [LARGE SCALE GENOMIC DNA]</scope>
    <source>
        <strain evidence="3">NBRC 106310</strain>
    </source>
</reference>
<organism evidence="2 3">
    <name type="scientific">Microbacterium suwonense</name>
    <dbReference type="NCBI Taxonomy" id="683047"/>
    <lineage>
        <taxon>Bacteria</taxon>
        <taxon>Bacillati</taxon>
        <taxon>Actinomycetota</taxon>
        <taxon>Actinomycetes</taxon>
        <taxon>Micrococcales</taxon>
        <taxon>Microbacteriaceae</taxon>
        <taxon>Microbacterium</taxon>
    </lineage>
</organism>
<evidence type="ECO:0000256" key="1">
    <source>
        <dbReference type="SAM" id="MobiDB-lite"/>
    </source>
</evidence>
<keyword evidence="3" id="KW-1185">Reference proteome</keyword>
<proteinExistence type="predicted"/>
<feature type="region of interest" description="Disordered" evidence="1">
    <location>
        <begin position="46"/>
        <end position="67"/>
    </location>
</feature>
<accession>A0ABM8FW28</accession>
<evidence type="ECO:0000313" key="3">
    <source>
        <dbReference type="Proteomes" id="UP001321543"/>
    </source>
</evidence>
<evidence type="ECO:0000313" key="2">
    <source>
        <dbReference type="EMBL" id="BDZ39729.1"/>
    </source>
</evidence>
<gene>
    <name evidence="2" type="ORF">GCM10025863_23430</name>
</gene>
<feature type="compositionally biased region" description="Low complexity" evidence="1">
    <location>
        <begin position="46"/>
        <end position="62"/>
    </location>
</feature>
<dbReference type="RefSeq" id="WP_286300085.1">
    <property type="nucleotide sequence ID" value="NZ_AP027728.1"/>
</dbReference>
<dbReference type="EMBL" id="AP027728">
    <property type="protein sequence ID" value="BDZ39729.1"/>
    <property type="molecule type" value="Genomic_DNA"/>
</dbReference>
<protein>
    <submittedName>
        <fullName evidence="2">Uncharacterized protein</fullName>
    </submittedName>
</protein>